<evidence type="ECO:0000256" key="3">
    <source>
        <dbReference type="HAMAP-Rule" id="MF_01077"/>
    </source>
</evidence>
<dbReference type="PANTHER" id="PTHR33867">
    <property type="entry name" value="RIBOSOME MATURATION FACTOR RIMP"/>
    <property type="match status" value="1"/>
</dbReference>
<dbReference type="CDD" id="cd01734">
    <property type="entry name" value="YlxS_C"/>
    <property type="match status" value="1"/>
</dbReference>
<dbReference type="EMBL" id="JACHHF010000006">
    <property type="protein sequence ID" value="MBB5176260.1"/>
    <property type="molecule type" value="Genomic_DNA"/>
</dbReference>
<feature type="domain" description="Ribosome maturation factor RimP N-terminal" evidence="4">
    <location>
        <begin position="11"/>
        <end position="83"/>
    </location>
</feature>
<comment type="caution">
    <text evidence="6">The sequence shown here is derived from an EMBL/GenBank/DDBJ whole genome shotgun (WGS) entry which is preliminary data.</text>
</comment>
<dbReference type="GO" id="GO:0000028">
    <property type="term" value="P:ribosomal small subunit assembly"/>
    <property type="evidence" value="ECO:0007669"/>
    <property type="project" value="TreeGrafter"/>
</dbReference>
<evidence type="ECO:0000256" key="2">
    <source>
        <dbReference type="ARBA" id="ARBA00022517"/>
    </source>
</evidence>
<evidence type="ECO:0000259" key="4">
    <source>
        <dbReference type="Pfam" id="PF02576"/>
    </source>
</evidence>
<dbReference type="InterPro" id="IPR028989">
    <property type="entry name" value="RimP_N"/>
</dbReference>
<dbReference type="Proteomes" id="UP000579136">
    <property type="component" value="Unassembled WGS sequence"/>
</dbReference>
<dbReference type="Gene3D" id="3.30.300.70">
    <property type="entry name" value="RimP-like superfamily, N-terminal"/>
    <property type="match status" value="1"/>
</dbReference>
<evidence type="ECO:0000313" key="7">
    <source>
        <dbReference type="Proteomes" id="UP000579136"/>
    </source>
</evidence>
<dbReference type="Gene3D" id="2.30.30.180">
    <property type="entry name" value="Ribosome maturation factor RimP, C-terminal domain"/>
    <property type="match status" value="1"/>
</dbReference>
<sequence>MNKREQQIYELAEPVVEELNYSLIEVEYKKEGKDWFLRFYLDKPGGITLDDCVRGSEVLADKLDEWDIIDGHYFLDVSSPGAERPIKTEKDLETTLNNGIYVKTYQHINGEQEWTGILTDYDEHTVTIKYRDKTREKTVEVDRSKIAVIRKAVLL</sequence>
<dbReference type="SUPFAM" id="SSF74942">
    <property type="entry name" value="YhbC-like, C-terminal domain"/>
    <property type="match status" value="1"/>
</dbReference>
<comment type="subcellular location">
    <subcellularLocation>
        <location evidence="3">Cytoplasm</location>
    </subcellularLocation>
</comment>
<dbReference type="Pfam" id="PF17384">
    <property type="entry name" value="DUF150_C"/>
    <property type="match status" value="1"/>
</dbReference>
<name>A0A9Q2D001_9STAP</name>
<dbReference type="InterPro" id="IPR035956">
    <property type="entry name" value="RimP_N_sf"/>
</dbReference>
<proteinExistence type="inferred from homology"/>
<comment type="function">
    <text evidence="3">Required for maturation of 30S ribosomal subunits.</text>
</comment>
<dbReference type="GO" id="GO:0006412">
    <property type="term" value="P:translation"/>
    <property type="evidence" value="ECO:0007669"/>
    <property type="project" value="TreeGrafter"/>
</dbReference>
<evidence type="ECO:0000259" key="5">
    <source>
        <dbReference type="Pfam" id="PF17384"/>
    </source>
</evidence>
<dbReference type="SUPFAM" id="SSF75420">
    <property type="entry name" value="YhbC-like, N-terminal domain"/>
    <property type="match status" value="1"/>
</dbReference>
<gene>
    <name evidence="3" type="primary">rimP</name>
    <name evidence="6" type="ORF">HNQ45_001147</name>
</gene>
<evidence type="ECO:0000313" key="6">
    <source>
        <dbReference type="EMBL" id="MBB5176260.1"/>
    </source>
</evidence>
<dbReference type="HAMAP" id="MF_01077">
    <property type="entry name" value="RimP"/>
    <property type="match status" value="1"/>
</dbReference>
<comment type="similarity">
    <text evidence="3">Belongs to the RimP family.</text>
</comment>
<dbReference type="NCBIfam" id="NF000928">
    <property type="entry name" value="PRK00092.1-2"/>
    <property type="match status" value="1"/>
</dbReference>
<dbReference type="PANTHER" id="PTHR33867:SF1">
    <property type="entry name" value="RIBOSOME MATURATION FACTOR RIMP"/>
    <property type="match status" value="1"/>
</dbReference>
<reference evidence="6 7" key="1">
    <citation type="submission" date="2020-08" db="EMBL/GenBank/DDBJ databases">
        <title>Genomic Encyclopedia of Type Strains, Phase IV (KMG-IV): sequencing the most valuable type-strain genomes for metagenomic binning, comparative biology and taxonomic classification.</title>
        <authorList>
            <person name="Goeker M."/>
        </authorList>
    </citation>
    <scope>NUCLEOTIDE SEQUENCE [LARGE SCALE GENOMIC DNA]</scope>
    <source>
        <strain evidence="6 7">DSM 19163</strain>
    </source>
</reference>
<keyword evidence="7" id="KW-1185">Reference proteome</keyword>
<dbReference type="AlphaFoldDB" id="A0A9Q2D001"/>
<dbReference type="InterPro" id="IPR028998">
    <property type="entry name" value="RimP_C"/>
</dbReference>
<protein>
    <recommendedName>
        <fullName evidence="3">Ribosome maturation factor RimP</fullName>
    </recommendedName>
</protein>
<organism evidence="6 7">
    <name type="scientific">Nosocomiicoccus ampullae</name>
    <dbReference type="NCBI Taxonomy" id="489910"/>
    <lineage>
        <taxon>Bacteria</taxon>
        <taxon>Bacillati</taxon>
        <taxon>Bacillota</taxon>
        <taxon>Bacilli</taxon>
        <taxon>Bacillales</taxon>
        <taxon>Staphylococcaceae</taxon>
        <taxon>Nosocomiicoccus</taxon>
    </lineage>
</organism>
<keyword evidence="1 3" id="KW-0963">Cytoplasm</keyword>
<keyword evidence="2 3" id="KW-0690">Ribosome biogenesis</keyword>
<dbReference type="InterPro" id="IPR036847">
    <property type="entry name" value="RimP_C_sf"/>
</dbReference>
<dbReference type="FunFam" id="3.30.300.70:FF:000001">
    <property type="entry name" value="Ribosome maturation factor RimP"/>
    <property type="match status" value="1"/>
</dbReference>
<accession>A0A9Q2D001</accession>
<evidence type="ECO:0000256" key="1">
    <source>
        <dbReference type="ARBA" id="ARBA00022490"/>
    </source>
</evidence>
<dbReference type="InterPro" id="IPR003728">
    <property type="entry name" value="Ribosome_maturation_RimP"/>
</dbReference>
<dbReference type="GO" id="GO:0005829">
    <property type="term" value="C:cytosol"/>
    <property type="evidence" value="ECO:0007669"/>
    <property type="project" value="TreeGrafter"/>
</dbReference>
<dbReference type="RefSeq" id="WP_183674416.1">
    <property type="nucleotide sequence ID" value="NZ_CBCRYX010000005.1"/>
</dbReference>
<feature type="domain" description="Ribosome maturation factor RimP C-terminal" evidence="5">
    <location>
        <begin position="86"/>
        <end position="149"/>
    </location>
</feature>
<dbReference type="Pfam" id="PF02576">
    <property type="entry name" value="RimP_N"/>
    <property type="match status" value="1"/>
</dbReference>